<dbReference type="GO" id="GO:0030688">
    <property type="term" value="C:preribosome, small subunit precursor"/>
    <property type="evidence" value="ECO:0007669"/>
    <property type="project" value="TreeGrafter"/>
</dbReference>
<keyword evidence="7" id="KW-0547">Nucleotide-binding</keyword>
<evidence type="ECO:0000256" key="8">
    <source>
        <dbReference type="ARBA" id="ARBA00022777"/>
    </source>
</evidence>
<dbReference type="InterPro" id="IPR036390">
    <property type="entry name" value="WH_DNA-bd_sf"/>
</dbReference>
<keyword evidence="16" id="KW-1185">Reference proteome</keyword>
<evidence type="ECO:0000256" key="7">
    <source>
        <dbReference type="ARBA" id="ARBA00022741"/>
    </source>
</evidence>
<dbReference type="PANTHER" id="PTHR45852">
    <property type="entry name" value="SER/THR-PROTEIN KINASE RIO2"/>
    <property type="match status" value="1"/>
</dbReference>
<evidence type="ECO:0000256" key="2">
    <source>
        <dbReference type="ARBA" id="ARBA00009196"/>
    </source>
</evidence>
<comment type="cofactor">
    <cofactor evidence="1">
        <name>Mg(2+)</name>
        <dbReference type="ChEBI" id="CHEBI:18420"/>
    </cofactor>
</comment>
<comment type="catalytic activity">
    <reaction evidence="12">
        <text>L-seryl-[protein] + ATP = O-phospho-L-seryl-[protein] + ADP + H(+)</text>
        <dbReference type="Rhea" id="RHEA:17989"/>
        <dbReference type="Rhea" id="RHEA-COMP:9863"/>
        <dbReference type="Rhea" id="RHEA-COMP:11604"/>
        <dbReference type="ChEBI" id="CHEBI:15378"/>
        <dbReference type="ChEBI" id="CHEBI:29999"/>
        <dbReference type="ChEBI" id="CHEBI:30616"/>
        <dbReference type="ChEBI" id="CHEBI:83421"/>
        <dbReference type="ChEBI" id="CHEBI:456216"/>
        <dbReference type="EC" id="2.7.11.1"/>
    </reaction>
</comment>
<dbReference type="GO" id="GO:0005634">
    <property type="term" value="C:nucleus"/>
    <property type="evidence" value="ECO:0007669"/>
    <property type="project" value="TreeGrafter"/>
</dbReference>
<dbReference type="FunFam" id="3.30.200.20:FF:000052">
    <property type="entry name" value="Serine/threonine-protein kinase RIO2"/>
    <property type="match status" value="1"/>
</dbReference>
<dbReference type="GO" id="GO:0046872">
    <property type="term" value="F:metal ion binding"/>
    <property type="evidence" value="ECO:0007669"/>
    <property type="project" value="UniProtKB-KW"/>
</dbReference>
<accession>A0A4Z1SWC9</accession>
<dbReference type="InterPro" id="IPR030484">
    <property type="entry name" value="Rio2"/>
</dbReference>
<gene>
    <name evidence="15" type="ORF">GMRT_13625</name>
</gene>
<feature type="domain" description="RIO kinase" evidence="14">
    <location>
        <begin position="66"/>
        <end position="292"/>
    </location>
</feature>
<evidence type="ECO:0000256" key="9">
    <source>
        <dbReference type="ARBA" id="ARBA00022840"/>
    </source>
</evidence>
<dbReference type="EC" id="2.7.11.1" evidence="3"/>
<dbReference type="InterPro" id="IPR011009">
    <property type="entry name" value="Kinase-like_dom_sf"/>
</dbReference>
<keyword evidence="5" id="KW-0808">Transferase</keyword>
<dbReference type="OrthoDB" id="10258631at2759"/>
<dbReference type="InterPro" id="IPR015285">
    <property type="entry name" value="RIO2_wHTH_N"/>
</dbReference>
<evidence type="ECO:0000259" key="14">
    <source>
        <dbReference type="SMART" id="SM00090"/>
    </source>
</evidence>
<dbReference type="Pfam" id="PF01163">
    <property type="entry name" value="RIO1"/>
    <property type="match status" value="1"/>
</dbReference>
<evidence type="ECO:0000256" key="11">
    <source>
        <dbReference type="ARBA" id="ARBA00047899"/>
    </source>
</evidence>
<dbReference type="VEuPathDB" id="GiardiaDB:GMRT_13625"/>
<dbReference type="Gene3D" id="3.30.200.20">
    <property type="entry name" value="Phosphorylase Kinase, domain 1"/>
    <property type="match status" value="1"/>
</dbReference>
<dbReference type="Pfam" id="PF09202">
    <property type="entry name" value="Rio2_N"/>
    <property type="match status" value="1"/>
</dbReference>
<evidence type="ECO:0000256" key="10">
    <source>
        <dbReference type="ARBA" id="ARBA00022842"/>
    </source>
</evidence>
<keyword evidence="4" id="KW-0723">Serine/threonine-protein kinase</keyword>
<evidence type="ECO:0000313" key="16">
    <source>
        <dbReference type="Proteomes" id="UP000315496"/>
    </source>
</evidence>
<dbReference type="Proteomes" id="UP000315496">
    <property type="component" value="Chromosome 1"/>
</dbReference>
<dbReference type="SMART" id="SM00090">
    <property type="entry name" value="RIO"/>
    <property type="match status" value="1"/>
</dbReference>
<dbReference type="GO" id="GO:0005524">
    <property type="term" value="F:ATP binding"/>
    <property type="evidence" value="ECO:0007669"/>
    <property type="project" value="UniProtKB-KW"/>
</dbReference>
<dbReference type="Gene3D" id="1.10.10.10">
    <property type="entry name" value="Winged helix-like DNA-binding domain superfamily/Winged helix DNA-binding domain"/>
    <property type="match status" value="1"/>
</dbReference>
<dbReference type="SUPFAM" id="SSF56112">
    <property type="entry name" value="Protein kinase-like (PK-like)"/>
    <property type="match status" value="1"/>
</dbReference>
<feature type="region of interest" description="Disordered" evidence="13">
    <location>
        <begin position="315"/>
        <end position="377"/>
    </location>
</feature>
<comment type="catalytic activity">
    <reaction evidence="11">
        <text>L-threonyl-[protein] + ATP = O-phospho-L-threonyl-[protein] + ADP + H(+)</text>
        <dbReference type="Rhea" id="RHEA:46608"/>
        <dbReference type="Rhea" id="RHEA-COMP:11060"/>
        <dbReference type="Rhea" id="RHEA-COMP:11605"/>
        <dbReference type="ChEBI" id="CHEBI:15378"/>
        <dbReference type="ChEBI" id="CHEBI:30013"/>
        <dbReference type="ChEBI" id="CHEBI:30616"/>
        <dbReference type="ChEBI" id="CHEBI:61977"/>
        <dbReference type="ChEBI" id="CHEBI:456216"/>
        <dbReference type="EC" id="2.7.11.1"/>
    </reaction>
</comment>
<comment type="similarity">
    <text evidence="2">Belongs to the protein kinase superfamily. RIO-type Ser/Thr kinase family.</text>
</comment>
<dbReference type="SUPFAM" id="SSF46785">
    <property type="entry name" value="Winged helix' DNA-binding domain"/>
    <property type="match status" value="1"/>
</dbReference>
<dbReference type="InterPro" id="IPR036388">
    <property type="entry name" value="WH-like_DNA-bd_sf"/>
</dbReference>
<evidence type="ECO:0000313" key="15">
    <source>
        <dbReference type="EMBL" id="TNJ30046.1"/>
    </source>
</evidence>
<organism evidence="15 16">
    <name type="scientific">Giardia muris</name>
    <dbReference type="NCBI Taxonomy" id="5742"/>
    <lineage>
        <taxon>Eukaryota</taxon>
        <taxon>Metamonada</taxon>
        <taxon>Diplomonadida</taxon>
        <taxon>Hexamitidae</taxon>
        <taxon>Giardiinae</taxon>
        <taxon>Giardia</taxon>
    </lineage>
</organism>
<dbReference type="Gene3D" id="1.10.510.10">
    <property type="entry name" value="Transferase(Phosphotransferase) domain 1"/>
    <property type="match status" value="1"/>
</dbReference>
<evidence type="ECO:0000256" key="3">
    <source>
        <dbReference type="ARBA" id="ARBA00012513"/>
    </source>
</evidence>
<keyword evidence="6" id="KW-0479">Metal-binding</keyword>
<evidence type="ECO:0000256" key="1">
    <source>
        <dbReference type="ARBA" id="ARBA00001946"/>
    </source>
</evidence>
<comment type="caution">
    <text evidence="15">The sequence shown here is derived from an EMBL/GenBank/DDBJ whole genome shotgun (WGS) entry which is preliminary data.</text>
</comment>
<evidence type="ECO:0000256" key="6">
    <source>
        <dbReference type="ARBA" id="ARBA00022723"/>
    </source>
</evidence>
<dbReference type="CDD" id="cd05144">
    <property type="entry name" value="RIO2_C"/>
    <property type="match status" value="1"/>
</dbReference>
<name>A0A4Z1SWC9_GIAMU</name>
<evidence type="ECO:0000256" key="5">
    <source>
        <dbReference type="ARBA" id="ARBA00022679"/>
    </source>
</evidence>
<keyword evidence="10" id="KW-0460">Magnesium</keyword>
<evidence type="ECO:0000256" key="13">
    <source>
        <dbReference type="SAM" id="MobiDB-lite"/>
    </source>
</evidence>
<dbReference type="GO" id="GO:0005829">
    <property type="term" value="C:cytosol"/>
    <property type="evidence" value="ECO:0007669"/>
    <property type="project" value="TreeGrafter"/>
</dbReference>
<dbReference type="GO" id="GO:0004674">
    <property type="term" value="F:protein serine/threonine kinase activity"/>
    <property type="evidence" value="ECO:0007669"/>
    <property type="project" value="UniProtKB-KW"/>
</dbReference>
<dbReference type="PANTHER" id="PTHR45852:SF1">
    <property type="entry name" value="SERINE_THREONINE-PROTEIN KINASE RIO2"/>
    <property type="match status" value="1"/>
</dbReference>
<dbReference type="InterPro" id="IPR018934">
    <property type="entry name" value="RIO_dom"/>
</dbReference>
<keyword evidence="9" id="KW-0067">ATP-binding</keyword>
<dbReference type="EMBL" id="VDLU01000001">
    <property type="protein sequence ID" value="TNJ30046.1"/>
    <property type="molecule type" value="Genomic_DNA"/>
</dbReference>
<sequence length="377" mass="42430">MPVLDVSNLGTLQPEELRALVSVEMGMKNHDHVTLQLIASISGIKHGSIAHTVNELLRLKLLSHIGAPISGYALTHMGYDYLALNSLRKRGVISALGSRIGVGKEADVYMAQGPEGESVIIKLHKLGRVSFRTARTKRDYLGTRKHASWMYLSRLAALREFGFMAALYDRGLPVPKPLSLNRHCVCMSFIEGAPMHSLREVTPEDATAIAQDLHAQMVRMLELGVVHGDCNEYNSIVGMDGRVAIIDFPQMIQATDPEASMQFDRDVDSFETFFRRRFGIDLHLPRFSEITVQKTEEQVLATEKFAREMAIAHAQDLSDNDSDDSNASDVEPARTQIARQRNIAQELRRERKHAADQEAQRRRFHKGEQKRAAYRME</sequence>
<evidence type="ECO:0000256" key="12">
    <source>
        <dbReference type="ARBA" id="ARBA00048679"/>
    </source>
</evidence>
<dbReference type="GO" id="GO:0030490">
    <property type="term" value="P:maturation of SSU-rRNA"/>
    <property type="evidence" value="ECO:0007669"/>
    <property type="project" value="TreeGrafter"/>
</dbReference>
<keyword evidence="8 15" id="KW-0418">Kinase</keyword>
<protein>
    <recommendedName>
        <fullName evidence="3">non-specific serine/threonine protein kinase</fullName>
        <ecNumber evidence="3">2.7.11.1</ecNumber>
    </recommendedName>
</protein>
<proteinExistence type="inferred from homology"/>
<dbReference type="InterPro" id="IPR000687">
    <property type="entry name" value="RIO_kinase"/>
</dbReference>
<feature type="compositionally biased region" description="Basic and acidic residues" evidence="13">
    <location>
        <begin position="346"/>
        <end position="377"/>
    </location>
</feature>
<reference evidence="15 16" key="1">
    <citation type="submission" date="2019-05" db="EMBL/GenBank/DDBJ databases">
        <title>The compact genome of Giardia muris reveals important steps in the evolution of intestinal protozoan parasites.</title>
        <authorList>
            <person name="Xu F."/>
            <person name="Jimenez-Gonzalez A."/>
            <person name="Einarsson E."/>
            <person name="Astvaldsson A."/>
            <person name="Peirasmaki D."/>
            <person name="Eckmann L."/>
            <person name="Andersson J.O."/>
            <person name="Svard S.G."/>
            <person name="Jerlstrom-Hultqvist J."/>
        </authorList>
    </citation>
    <scope>NUCLEOTIDE SEQUENCE [LARGE SCALE GENOMIC DNA]</scope>
    <source>
        <strain evidence="15 16">Roberts-Thomson</strain>
    </source>
</reference>
<dbReference type="AlphaFoldDB" id="A0A4Z1SWC9"/>
<evidence type="ECO:0000256" key="4">
    <source>
        <dbReference type="ARBA" id="ARBA00022527"/>
    </source>
</evidence>